<feature type="compositionally biased region" description="Low complexity" evidence="1">
    <location>
        <begin position="314"/>
        <end position="332"/>
    </location>
</feature>
<feature type="compositionally biased region" description="Basic and acidic residues" evidence="1">
    <location>
        <begin position="270"/>
        <end position="282"/>
    </location>
</feature>
<evidence type="ECO:0000256" key="1">
    <source>
        <dbReference type="SAM" id="MobiDB-lite"/>
    </source>
</evidence>
<gene>
    <name evidence="3" type="ORF">NM203_01315</name>
</gene>
<dbReference type="Proteomes" id="UP001651690">
    <property type="component" value="Unassembled WGS sequence"/>
</dbReference>
<comment type="caution">
    <text evidence="3">The sequence shown here is derived from an EMBL/GenBank/DDBJ whole genome shotgun (WGS) entry which is preliminary data.</text>
</comment>
<accession>A0ABT1LV92</accession>
<proteinExistence type="predicted"/>
<dbReference type="RefSeq" id="WP_255057787.1">
    <property type="nucleotide sequence ID" value="NZ_JANDBD010000001.1"/>
</dbReference>
<organism evidence="3 4">
    <name type="scientific">Mycolicibacterium arenosum</name>
    <dbReference type="NCBI Taxonomy" id="2952157"/>
    <lineage>
        <taxon>Bacteria</taxon>
        <taxon>Bacillati</taxon>
        <taxon>Actinomycetota</taxon>
        <taxon>Actinomycetes</taxon>
        <taxon>Mycobacteriales</taxon>
        <taxon>Mycobacteriaceae</taxon>
        <taxon>Mycolicibacterium</taxon>
    </lineage>
</organism>
<feature type="chain" id="PRO_5046585053" description="PE family protein" evidence="2">
    <location>
        <begin position="25"/>
        <end position="354"/>
    </location>
</feature>
<feature type="signal peptide" evidence="2">
    <location>
        <begin position="1"/>
        <end position="24"/>
    </location>
</feature>
<dbReference type="EMBL" id="JANDBD010000001">
    <property type="protein sequence ID" value="MCP9270819.1"/>
    <property type="molecule type" value="Genomic_DNA"/>
</dbReference>
<evidence type="ECO:0008006" key="5">
    <source>
        <dbReference type="Google" id="ProtNLM"/>
    </source>
</evidence>
<sequence length="354" mass="36614">MSGSVRSFLAAGAVAAVASAIVVAPPPPGRTAERSEPISVARIDLAAAATPISFSPPDREEFTAASDALSRLDPDAAAALAAPPTTLNAASDSINSIYQWIQGWVDYGVELTQYVLQFIPYGYLIGDQVGIVYYNLVRPISDSVVYDFIDPVVNDPLNIWSYINGAVAVGSTTVTALINTGIAEFNYFFGWLIPPLPPIPFAAEVTTEEEPQFTALTVSEAEPAVIEEVQEAAEVEEVAAKTTPEPTVAEVKAEPVEAVQPVEPVEAVEPVEKEKPTVDSKDGVSAQGEVRTGGQTAPPAGAPEAVADDDDAPAAEPTQPTSPTAATPTTDAGADESDAAKPAESAAPGGTDNG</sequence>
<evidence type="ECO:0000313" key="3">
    <source>
        <dbReference type="EMBL" id="MCP9270819.1"/>
    </source>
</evidence>
<evidence type="ECO:0000313" key="4">
    <source>
        <dbReference type="Proteomes" id="UP001651690"/>
    </source>
</evidence>
<keyword evidence="2" id="KW-0732">Signal</keyword>
<protein>
    <recommendedName>
        <fullName evidence="5">PE family protein</fullName>
    </recommendedName>
</protein>
<evidence type="ECO:0000256" key="2">
    <source>
        <dbReference type="SAM" id="SignalP"/>
    </source>
</evidence>
<feature type="region of interest" description="Disordered" evidence="1">
    <location>
        <begin position="260"/>
        <end position="354"/>
    </location>
</feature>
<reference evidence="3 4" key="1">
    <citation type="submission" date="2022-06" db="EMBL/GenBank/DDBJ databases">
        <title>Mycolicibacterium sp. CAU 1645 isolated from seawater.</title>
        <authorList>
            <person name="Kim W."/>
        </authorList>
    </citation>
    <scope>NUCLEOTIDE SEQUENCE [LARGE SCALE GENOMIC DNA]</scope>
    <source>
        <strain evidence="3 4">CAU 1645</strain>
    </source>
</reference>
<keyword evidence="4" id="KW-1185">Reference proteome</keyword>
<name>A0ABT1LV92_9MYCO</name>